<keyword evidence="1" id="KW-0472">Membrane</keyword>
<evidence type="ECO:0000313" key="2">
    <source>
        <dbReference type="EMBL" id="WND03511.1"/>
    </source>
</evidence>
<feature type="transmembrane region" description="Helical" evidence="1">
    <location>
        <begin position="77"/>
        <end position="97"/>
    </location>
</feature>
<proteinExistence type="predicted"/>
<dbReference type="EMBL" id="CP123872">
    <property type="protein sequence ID" value="WND03511.1"/>
    <property type="molecule type" value="Genomic_DNA"/>
</dbReference>
<gene>
    <name evidence="2" type="ORF">QGN29_03880</name>
</gene>
<reference evidence="2" key="1">
    <citation type="submission" date="2023-04" db="EMBL/GenBank/DDBJ databases">
        <title>Complete genome sequence of Temperatibacter marinus.</title>
        <authorList>
            <person name="Rong J.-C."/>
            <person name="Yi M.-L."/>
            <person name="Zhao Q."/>
        </authorList>
    </citation>
    <scope>NUCLEOTIDE SEQUENCE</scope>
    <source>
        <strain evidence="2">NBRC 110045</strain>
    </source>
</reference>
<feature type="transmembrane region" description="Helical" evidence="1">
    <location>
        <begin position="143"/>
        <end position="161"/>
    </location>
</feature>
<sequence length="270" mass="31102">MIAYLNGANGLGFILLLGIYLYKYKGSDSHHYSPTASWIRAFLYFSFCFGLSALTGTQAFILSSPLWTEAQLTNQSWLLWTTGITGFILFAYWFIWVRYTIRFDRKIHLLSQIPFGLIWGLAMGQVIMMVWHLSLTVGADWPLWGQIIFAWSLLGFIQWAWQDLYWDIYISPEHDSPYSIPLKTFASHIPNVTLCLIYMGLYQSYMVVIALQTLALIGCTIGMRMPPFWSTEQTPAARRIRFFGPIYRAGGYVSSDPKNDRYLKAAHLPR</sequence>
<organism evidence="2 3">
    <name type="scientific">Temperatibacter marinus</name>
    <dbReference type="NCBI Taxonomy" id="1456591"/>
    <lineage>
        <taxon>Bacteria</taxon>
        <taxon>Pseudomonadati</taxon>
        <taxon>Pseudomonadota</taxon>
        <taxon>Alphaproteobacteria</taxon>
        <taxon>Kordiimonadales</taxon>
        <taxon>Temperatibacteraceae</taxon>
        <taxon>Temperatibacter</taxon>
    </lineage>
</organism>
<dbReference type="Proteomes" id="UP001268683">
    <property type="component" value="Chromosome"/>
</dbReference>
<keyword evidence="3" id="KW-1185">Reference proteome</keyword>
<dbReference type="KEGG" id="tmk:QGN29_03880"/>
<feature type="transmembrane region" description="Helical" evidence="1">
    <location>
        <begin position="205"/>
        <end position="223"/>
    </location>
</feature>
<evidence type="ECO:0000313" key="3">
    <source>
        <dbReference type="Proteomes" id="UP001268683"/>
    </source>
</evidence>
<dbReference type="RefSeq" id="WP_310799364.1">
    <property type="nucleotide sequence ID" value="NZ_CP123872.1"/>
</dbReference>
<feature type="transmembrane region" description="Helical" evidence="1">
    <location>
        <begin position="109"/>
        <end position="131"/>
    </location>
</feature>
<name>A0AA52EEV4_9PROT</name>
<dbReference type="AlphaFoldDB" id="A0AA52EEV4"/>
<protein>
    <submittedName>
        <fullName evidence="2">Uncharacterized protein</fullName>
    </submittedName>
</protein>
<feature type="transmembrane region" description="Helical" evidence="1">
    <location>
        <begin position="6"/>
        <end position="22"/>
    </location>
</feature>
<feature type="transmembrane region" description="Helical" evidence="1">
    <location>
        <begin position="42"/>
        <end position="62"/>
    </location>
</feature>
<keyword evidence="1" id="KW-0812">Transmembrane</keyword>
<evidence type="ECO:0000256" key="1">
    <source>
        <dbReference type="SAM" id="Phobius"/>
    </source>
</evidence>
<keyword evidence="1" id="KW-1133">Transmembrane helix</keyword>
<accession>A0AA52EEV4</accession>